<organism evidence="1 2">
    <name type="scientific">Caballeronia arvi</name>
    <dbReference type="NCBI Taxonomy" id="1777135"/>
    <lineage>
        <taxon>Bacteria</taxon>
        <taxon>Pseudomonadati</taxon>
        <taxon>Pseudomonadota</taxon>
        <taxon>Betaproteobacteria</taxon>
        <taxon>Burkholderiales</taxon>
        <taxon>Burkholderiaceae</taxon>
        <taxon>Caballeronia</taxon>
    </lineage>
</organism>
<evidence type="ECO:0000313" key="2">
    <source>
        <dbReference type="Proteomes" id="UP000055019"/>
    </source>
</evidence>
<dbReference type="AlphaFoldDB" id="A0A158HLE5"/>
<keyword evidence="2" id="KW-1185">Reference proteome</keyword>
<gene>
    <name evidence="1" type="ORF">AWB74_01940</name>
</gene>
<dbReference type="Pfam" id="PF20126">
    <property type="entry name" value="TumE"/>
    <property type="match status" value="1"/>
</dbReference>
<comment type="caution">
    <text evidence="1">The sequence shown here is derived from an EMBL/GenBank/DDBJ whole genome shotgun (WGS) entry which is preliminary data.</text>
</comment>
<dbReference type="Proteomes" id="UP000055019">
    <property type="component" value="Unassembled WGS sequence"/>
</dbReference>
<reference evidence="1" key="1">
    <citation type="submission" date="2016-01" db="EMBL/GenBank/DDBJ databases">
        <authorList>
            <person name="Peeters C."/>
        </authorList>
    </citation>
    <scope>NUCLEOTIDE SEQUENCE [LARGE SCALE GENOMIC DNA]</scope>
    <source>
        <strain evidence="1">LMG 29317</strain>
    </source>
</reference>
<dbReference type="RefSeq" id="WP_061146543.1">
    <property type="nucleotide sequence ID" value="NZ_FCOM02000006.1"/>
</dbReference>
<dbReference type="InterPro" id="IPR045397">
    <property type="entry name" value="TumE-like"/>
</dbReference>
<dbReference type="EMBL" id="FCOM02000006">
    <property type="protein sequence ID" value="SAL45204.1"/>
    <property type="molecule type" value="Genomic_DNA"/>
</dbReference>
<accession>A0A158HLE5</accession>
<protein>
    <submittedName>
        <fullName evidence="1">Uncharacterized protein</fullName>
    </submittedName>
</protein>
<proteinExistence type="predicted"/>
<evidence type="ECO:0000313" key="1">
    <source>
        <dbReference type="EMBL" id="SAL45204.1"/>
    </source>
</evidence>
<name>A0A158HLE5_9BURK</name>
<sequence>MSNRKAIKIIGLREKVYPGAFVELSIWQVPEPVSGCTHPYKYRLAYVIDGECVLRYDNERGKGDHRHFANVETPYTFRSVSQLYADFYANVQVWNRWRST</sequence>